<dbReference type="GO" id="GO:0106415">
    <property type="term" value="F:muramoyltetrapeptide carboxypeptidase activity"/>
    <property type="evidence" value="ECO:0007669"/>
    <property type="project" value="UniProtKB-EC"/>
</dbReference>
<sequence>MIVEVDEPLGRRWPRHLVPGDTVALVSPSGPSAVEAVDAAEALLHRWGFRVRRGAHVVDRHPGLRYLAGTDADRAADLQAAWTDPDVAAVWAVRGGYGAQRMIDLLDLDALRAAGPKHLLGFSDITALHARIGAALGQVTLHAPTATSRQLDRAVNADRVRALLVDGAGPGTTLLDGRPLADGSARGTATGRLIGGNLSLIASDVGIEPPPAVPSVVLLEDVDEESYRLDRQLTQLRRSGWFEQVTGVVLGDFTLVDDASVVEAVLAERLGDLGVPVLRSAPVGHADTNLAVPLGAAVRLGVGSGTAVLRAC</sequence>
<feature type="active site" description="Nucleophile" evidence="6">
    <location>
        <position position="123"/>
    </location>
</feature>
<name>A0A7W3P679_9ACTN</name>
<dbReference type="Pfam" id="PF02016">
    <property type="entry name" value="Peptidase_S66"/>
    <property type="match status" value="1"/>
</dbReference>
<evidence type="ECO:0000313" key="10">
    <source>
        <dbReference type="Proteomes" id="UP000523079"/>
    </source>
</evidence>
<dbReference type="InterPro" id="IPR040921">
    <property type="entry name" value="Peptidase_S66C"/>
</dbReference>
<dbReference type="GO" id="GO:0008236">
    <property type="term" value="F:serine-type peptidase activity"/>
    <property type="evidence" value="ECO:0007669"/>
    <property type="project" value="UniProtKB-KW"/>
</dbReference>
<dbReference type="CDD" id="cd07025">
    <property type="entry name" value="Peptidase_S66"/>
    <property type="match status" value="1"/>
</dbReference>
<dbReference type="EMBL" id="JACGWT010000003">
    <property type="protein sequence ID" value="MBA8794698.1"/>
    <property type="molecule type" value="Genomic_DNA"/>
</dbReference>
<comment type="caution">
    <text evidence="9">The sequence shown here is derived from an EMBL/GenBank/DDBJ whole genome shotgun (WGS) entry which is preliminary data.</text>
</comment>
<evidence type="ECO:0000256" key="3">
    <source>
        <dbReference type="ARBA" id="ARBA00022670"/>
    </source>
</evidence>
<feature type="domain" description="LD-carboxypeptidase C-terminal" evidence="8">
    <location>
        <begin position="190"/>
        <end position="300"/>
    </location>
</feature>
<dbReference type="Gene3D" id="3.40.50.10740">
    <property type="entry name" value="Class I glutamine amidotransferase-like"/>
    <property type="match status" value="1"/>
</dbReference>
<dbReference type="InterPro" id="IPR003507">
    <property type="entry name" value="S66_fam"/>
</dbReference>
<keyword evidence="4 9" id="KW-0378">Hydrolase</keyword>
<keyword evidence="5" id="KW-0720">Serine protease</keyword>
<proteinExistence type="inferred from homology"/>
<dbReference type="SUPFAM" id="SSF52317">
    <property type="entry name" value="Class I glutamine amidotransferase-like"/>
    <property type="match status" value="1"/>
</dbReference>
<dbReference type="Pfam" id="PF17676">
    <property type="entry name" value="Peptidase_S66C"/>
    <property type="match status" value="1"/>
</dbReference>
<protein>
    <submittedName>
        <fullName evidence="9">Muramoyltetrapeptide carboxypeptidase</fullName>
        <ecNumber evidence="9">3.4.17.13</ecNumber>
    </submittedName>
</protein>
<organism evidence="9 10">
    <name type="scientific">Microlunatus kandeliicorticis</name>
    <dbReference type="NCBI Taxonomy" id="1759536"/>
    <lineage>
        <taxon>Bacteria</taxon>
        <taxon>Bacillati</taxon>
        <taxon>Actinomycetota</taxon>
        <taxon>Actinomycetes</taxon>
        <taxon>Propionibacteriales</taxon>
        <taxon>Propionibacteriaceae</taxon>
        <taxon>Microlunatus</taxon>
    </lineage>
</organism>
<feature type="active site" description="Charge relay system" evidence="6">
    <location>
        <position position="285"/>
    </location>
</feature>
<gene>
    <name evidence="9" type="ORF">FHX74_002317</name>
</gene>
<evidence type="ECO:0000259" key="7">
    <source>
        <dbReference type="Pfam" id="PF02016"/>
    </source>
</evidence>
<dbReference type="PANTHER" id="PTHR30237">
    <property type="entry name" value="MURAMOYLTETRAPEPTIDE CARBOXYPEPTIDASE"/>
    <property type="match status" value="1"/>
</dbReference>
<evidence type="ECO:0000256" key="4">
    <source>
        <dbReference type="ARBA" id="ARBA00022801"/>
    </source>
</evidence>
<evidence type="ECO:0000256" key="6">
    <source>
        <dbReference type="PIRSR" id="PIRSR028757-1"/>
    </source>
</evidence>
<evidence type="ECO:0000256" key="5">
    <source>
        <dbReference type="ARBA" id="ARBA00022825"/>
    </source>
</evidence>
<keyword evidence="3" id="KW-0645">Protease</keyword>
<evidence type="ECO:0000256" key="2">
    <source>
        <dbReference type="ARBA" id="ARBA00022645"/>
    </source>
</evidence>
<evidence type="ECO:0000259" key="8">
    <source>
        <dbReference type="Pfam" id="PF17676"/>
    </source>
</evidence>
<evidence type="ECO:0000256" key="1">
    <source>
        <dbReference type="ARBA" id="ARBA00010233"/>
    </source>
</evidence>
<keyword evidence="10" id="KW-1185">Reference proteome</keyword>
<dbReference type="PIRSF" id="PIRSF028757">
    <property type="entry name" value="LD-carboxypeptidase"/>
    <property type="match status" value="1"/>
</dbReference>
<dbReference type="InterPro" id="IPR027461">
    <property type="entry name" value="Carboxypeptidase_A_C_sf"/>
</dbReference>
<dbReference type="RefSeq" id="WP_328823775.1">
    <property type="nucleotide sequence ID" value="NZ_JACGWT010000003.1"/>
</dbReference>
<dbReference type="Proteomes" id="UP000523079">
    <property type="component" value="Unassembled WGS sequence"/>
</dbReference>
<dbReference type="InterPro" id="IPR027478">
    <property type="entry name" value="LdcA_N"/>
</dbReference>
<feature type="domain" description="LD-carboxypeptidase N-terminal" evidence="7">
    <location>
        <begin position="23"/>
        <end position="143"/>
    </location>
</feature>
<dbReference type="InterPro" id="IPR040449">
    <property type="entry name" value="Peptidase_S66_N"/>
</dbReference>
<dbReference type="PANTHER" id="PTHR30237:SF2">
    <property type="entry name" value="MUREIN TETRAPEPTIDE CARBOXYPEPTIDASE"/>
    <property type="match status" value="1"/>
</dbReference>
<accession>A0A7W3P679</accession>
<dbReference type="AlphaFoldDB" id="A0A7W3P679"/>
<dbReference type="Gene3D" id="3.50.30.60">
    <property type="entry name" value="LD-carboxypeptidase A C-terminal domain-like"/>
    <property type="match status" value="1"/>
</dbReference>
<reference evidence="9 10" key="1">
    <citation type="submission" date="2020-07" db="EMBL/GenBank/DDBJ databases">
        <title>Sequencing the genomes of 1000 actinobacteria strains.</title>
        <authorList>
            <person name="Klenk H.-P."/>
        </authorList>
    </citation>
    <scope>NUCLEOTIDE SEQUENCE [LARGE SCALE GENOMIC DNA]</scope>
    <source>
        <strain evidence="9 10">DSM 100723</strain>
    </source>
</reference>
<dbReference type="SUPFAM" id="SSF141986">
    <property type="entry name" value="LD-carboxypeptidase A C-terminal domain-like"/>
    <property type="match status" value="1"/>
</dbReference>
<comment type="similarity">
    <text evidence="1">Belongs to the peptidase S66 family.</text>
</comment>
<evidence type="ECO:0000313" key="9">
    <source>
        <dbReference type="EMBL" id="MBA8794698.1"/>
    </source>
</evidence>
<feature type="active site" description="Charge relay system" evidence="6">
    <location>
        <position position="220"/>
    </location>
</feature>
<dbReference type="GO" id="GO:0006508">
    <property type="term" value="P:proteolysis"/>
    <property type="evidence" value="ECO:0007669"/>
    <property type="project" value="UniProtKB-KW"/>
</dbReference>
<dbReference type="InterPro" id="IPR029062">
    <property type="entry name" value="Class_I_gatase-like"/>
</dbReference>
<dbReference type="EC" id="3.4.17.13" evidence="9"/>
<keyword evidence="2 9" id="KW-0121">Carboxypeptidase</keyword>